<evidence type="ECO:0000256" key="1">
    <source>
        <dbReference type="ARBA" id="ARBA00007606"/>
    </source>
</evidence>
<dbReference type="CDD" id="cd06899">
    <property type="entry name" value="lectin_legume_LecRK_Arcelin_ConA"/>
    <property type="match status" value="1"/>
</dbReference>
<sequence>MKTHGYCSFFFISTISIQRITTVTPNGALRLTNMTVQQIDHTFYNKPIRFKNSPNSTVSSFSTTFVFAIQPRILGLSGHGVAFDVAPNASLPFATPSQYMGLFNVTSNGDNANHVFAVELDSIRSTEFNKTNDNHVGIHISILTSVESSPAGWWDKRG</sequence>
<dbReference type="GO" id="GO:0030246">
    <property type="term" value="F:carbohydrate binding"/>
    <property type="evidence" value="ECO:0007669"/>
    <property type="project" value="UniProtKB-KW"/>
</dbReference>
<dbReference type="PANTHER" id="PTHR32401">
    <property type="entry name" value="CONCANAVALIN A-LIKE LECTIN FAMILY PROTEIN"/>
    <property type="match status" value="1"/>
</dbReference>
<keyword evidence="5" id="KW-1185">Reference proteome</keyword>
<accession>A0A8X7S4K2</accession>
<dbReference type="Pfam" id="PF00139">
    <property type="entry name" value="Lectin_legB"/>
    <property type="match status" value="1"/>
</dbReference>
<dbReference type="EMBL" id="JAAMPC010000008">
    <property type="protein sequence ID" value="KAG2299607.1"/>
    <property type="molecule type" value="Genomic_DNA"/>
</dbReference>
<dbReference type="Gene3D" id="2.60.120.200">
    <property type="match status" value="1"/>
</dbReference>
<reference evidence="4 5" key="1">
    <citation type="submission" date="2020-02" db="EMBL/GenBank/DDBJ databases">
        <authorList>
            <person name="Ma Q."/>
            <person name="Huang Y."/>
            <person name="Song X."/>
            <person name="Pei D."/>
        </authorList>
    </citation>
    <scope>NUCLEOTIDE SEQUENCE [LARGE SCALE GENOMIC DNA]</scope>
    <source>
        <strain evidence="4">Sxm20200214</strain>
        <tissue evidence="4">Leaf</tissue>
    </source>
</reference>
<proteinExistence type="inferred from homology"/>
<gene>
    <name evidence="4" type="ORF">Bca52824_036079</name>
</gene>
<dbReference type="Proteomes" id="UP000886595">
    <property type="component" value="Unassembled WGS sequence"/>
</dbReference>
<dbReference type="InterPro" id="IPR050258">
    <property type="entry name" value="Leguminous_Lectin"/>
</dbReference>
<protein>
    <recommendedName>
        <fullName evidence="3">Legume lectin domain-containing protein</fullName>
    </recommendedName>
</protein>
<feature type="domain" description="Legume lectin" evidence="3">
    <location>
        <begin position="12"/>
        <end position="153"/>
    </location>
</feature>
<comment type="caution">
    <text evidence="4">The sequence shown here is derived from an EMBL/GenBank/DDBJ whole genome shotgun (WGS) entry which is preliminary data.</text>
</comment>
<evidence type="ECO:0000256" key="2">
    <source>
        <dbReference type="ARBA" id="ARBA00022734"/>
    </source>
</evidence>
<evidence type="ECO:0000313" key="5">
    <source>
        <dbReference type="Proteomes" id="UP000886595"/>
    </source>
</evidence>
<dbReference type="PANTHER" id="PTHR32401:SF51">
    <property type="entry name" value="NON-SPECIFIC SERINE_THREONINE PROTEIN KINASE"/>
    <property type="match status" value="1"/>
</dbReference>
<organism evidence="4 5">
    <name type="scientific">Brassica carinata</name>
    <name type="common">Ethiopian mustard</name>
    <name type="synonym">Abyssinian cabbage</name>
    <dbReference type="NCBI Taxonomy" id="52824"/>
    <lineage>
        <taxon>Eukaryota</taxon>
        <taxon>Viridiplantae</taxon>
        <taxon>Streptophyta</taxon>
        <taxon>Embryophyta</taxon>
        <taxon>Tracheophyta</taxon>
        <taxon>Spermatophyta</taxon>
        <taxon>Magnoliopsida</taxon>
        <taxon>eudicotyledons</taxon>
        <taxon>Gunneridae</taxon>
        <taxon>Pentapetalae</taxon>
        <taxon>rosids</taxon>
        <taxon>malvids</taxon>
        <taxon>Brassicales</taxon>
        <taxon>Brassicaceae</taxon>
        <taxon>Brassiceae</taxon>
        <taxon>Brassica</taxon>
    </lineage>
</organism>
<keyword evidence="2" id="KW-0430">Lectin</keyword>
<evidence type="ECO:0000313" key="4">
    <source>
        <dbReference type="EMBL" id="KAG2299607.1"/>
    </source>
</evidence>
<comment type="similarity">
    <text evidence="1">Belongs to the leguminous lectin family.</text>
</comment>
<name>A0A8X7S4K2_BRACI</name>
<evidence type="ECO:0000259" key="3">
    <source>
        <dbReference type="Pfam" id="PF00139"/>
    </source>
</evidence>
<dbReference type="OrthoDB" id="1001894at2759"/>
<dbReference type="SUPFAM" id="SSF49899">
    <property type="entry name" value="Concanavalin A-like lectins/glucanases"/>
    <property type="match status" value="1"/>
</dbReference>
<dbReference type="AlphaFoldDB" id="A0A8X7S4K2"/>
<dbReference type="InterPro" id="IPR013320">
    <property type="entry name" value="ConA-like_dom_sf"/>
</dbReference>
<dbReference type="InterPro" id="IPR001220">
    <property type="entry name" value="Legume_lectin_dom"/>
</dbReference>